<comment type="function">
    <text evidence="5">Specifically methylates the pseudouridine at position 1915 (m3Psi1915) in 23S rRNA.</text>
</comment>
<keyword evidence="5" id="KW-0963">Cytoplasm</keyword>
<comment type="caution">
    <text evidence="5">Lacks conserved residue(s) required for the propagation of feature annotation.</text>
</comment>
<name>A0A5B0DUX9_9HYPH</name>
<comment type="similarity">
    <text evidence="4 5">Belongs to the RNA methyltransferase RlmH family.</text>
</comment>
<dbReference type="GO" id="GO:0005737">
    <property type="term" value="C:cytoplasm"/>
    <property type="evidence" value="ECO:0007669"/>
    <property type="project" value="UniProtKB-SubCell"/>
</dbReference>
<keyword evidence="1 5" id="KW-0489">Methyltransferase</keyword>
<accession>A0A5B0DUX9</accession>
<keyword evidence="5" id="KW-0698">rRNA processing</keyword>
<evidence type="ECO:0000256" key="1">
    <source>
        <dbReference type="ARBA" id="ARBA00022603"/>
    </source>
</evidence>
<comment type="caution">
    <text evidence="6">The sequence shown here is derived from an EMBL/GenBank/DDBJ whole genome shotgun (WGS) entry which is preliminary data.</text>
</comment>
<keyword evidence="7" id="KW-1185">Reference proteome</keyword>
<dbReference type="PANTHER" id="PTHR33603:SF1">
    <property type="entry name" value="RIBOSOMAL RNA LARGE SUBUNIT METHYLTRANSFERASE H"/>
    <property type="match status" value="1"/>
</dbReference>
<protein>
    <recommendedName>
        <fullName evidence="5">Ribosomal RNA large subunit methyltransferase H</fullName>
        <ecNumber evidence="5">2.1.1.177</ecNumber>
    </recommendedName>
    <alternativeName>
        <fullName evidence="5">23S rRNA (pseudouridine1915-N3)-methyltransferase</fullName>
    </alternativeName>
    <alternativeName>
        <fullName evidence="5">23S rRNA m3Psi1915 methyltransferase</fullName>
    </alternativeName>
    <alternativeName>
        <fullName evidence="5">rRNA (pseudouridine-N3-)-methyltransferase RlmH</fullName>
    </alternativeName>
</protein>
<evidence type="ECO:0000256" key="3">
    <source>
        <dbReference type="ARBA" id="ARBA00022691"/>
    </source>
</evidence>
<dbReference type="AlphaFoldDB" id="A0A5B0DUX9"/>
<dbReference type="OrthoDB" id="9806643at2"/>
<dbReference type="NCBIfam" id="NF000989">
    <property type="entry name" value="PRK00103.2-3"/>
    <property type="match status" value="1"/>
</dbReference>
<dbReference type="RefSeq" id="WP_149301039.1">
    <property type="nucleotide sequence ID" value="NZ_VTWH01000003.1"/>
</dbReference>
<dbReference type="SUPFAM" id="SSF75217">
    <property type="entry name" value="alpha/beta knot"/>
    <property type="match status" value="1"/>
</dbReference>
<dbReference type="EC" id="2.1.1.177" evidence="5"/>
<dbReference type="Pfam" id="PF02590">
    <property type="entry name" value="SPOUT_MTase"/>
    <property type="match status" value="1"/>
</dbReference>
<comment type="subcellular location">
    <subcellularLocation>
        <location evidence="5">Cytoplasm</location>
    </subcellularLocation>
</comment>
<feature type="binding site" evidence="5">
    <location>
        <begin position="127"/>
        <end position="132"/>
    </location>
    <ligand>
        <name>S-adenosyl-L-methionine</name>
        <dbReference type="ChEBI" id="CHEBI:59789"/>
    </ligand>
</feature>
<evidence type="ECO:0000313" key="6">
    <source>
        <dbReference type="EMBL" id="KAA0969755.1"/>
    </source>
</evidence>
<feature type="binding site" evidence="5">
    <location>
        <position position="108"/>
    </location>
    <ligand>
        <name>S-adenosyl-L-methionine</name>
        <dbReference type="ChEBI" id="CHEBI:59789"/>
    </ligand>
</feature>
<evidence type="ECO:0000256" key="2">
    <source>
        <dbReference type="ARBA" id="ARBA00022679"/>
    </source>
</evidence>
<evidence type="ECO:0000313" key="7">
    <source>
        <dbReference type="Proteomes" id="UP000324738"/>
    </source>
</evidence>
<organism evidence="6 7">
    <name type="scientific">Aureimonas fodinaquatilis</name>
    <dbReference type="NCBI Taxonomy" id="2565783"/>
    <lineage>
        <taxon>Bacteria</taxon>
        <taxon>Pseudomonadati</taxon>
        <taxon>Pseudomonadota</taxon>
        <taxon>Alphaproteobacteria</taxon>
        <taxon>Hyphomicrobiales</taxon>
        <taxon>Aurantimonadaceae</taxon>
        <taxon>Aureimonas</taxon>
    </lineage>
</organism>
<reference evidence="6 7" key="1">
    <citation type="submission" date="2019-08" db="EMBL/GenBank/DDBJ databases">
        <title>Aureimonas fodiniaquatilis sp. nov., isolated from a coal mine wastewater.</title>
        <authorList>
            <person name="Kim W."/>
        </authorList>
    </citation>
    <scope>NUCLEOTIDE SEQUENCE [LARGE SCALE GENOMIC DNA]</scope>
    <source>
        <strain evidence="6 7">CAU 1482</strain>
    </source>
</reference>
<dbReference type="GO" id="GO:0070038">
    <property type="term" value="F:rRNA (pseudouridine-N3-)-methyltransferase activity"/>
    <property type="evidence" value="ECO:0007669"/>
    <property type="project" value="UniProtKB-UniRule"/>
</dbReference>
<comment type="catalytic activity">
    <reaction evidence="5">
        <text>pseudouridine(1915) in 23S rRNA + S-adenosyl-L-methionine = N(3)-methylpseudouridine(1915) in 23S rRNA + S-adenosyl-L-homocysteine + H(+)</text>
        <dbReference type="Rhea" id="RHEA:42752"/>
        <dbReference type="Rhea" id="RHEA-COMP:10221"/>
        <dbReference type="Rhea" id="RHEA-COMP:10222"/>
        <dbReference type="ChEBI" id="CHEBI:15378"/>
        <dbReference type="ChEBI" id="CHEBI:57856"/>
        <dbReference type="ChEBI" id="CHEBI:59789"/>
        <dbReference type="ChEBI" id="CHEBI:65314"/>
        <dbReference type="ChEBI" id="CHEBI:74486"/>
        <dbReference type="EC" id="2.1.1.177"/>
    </reaction>
</comment>
<dbReference type="InterPro" id="IPR029026">
    <property type="entry name" value="tRNA_m1G_MTases_N"/>
</dbReference>
<proteinExistence type="inferred from homology"/>
<keyword evidence="2 5" id="KW-0808">Transferase</keyword>
<evidence type="ECO:0000256" key="5">
    <source>
        <dbReference type="HAMAP-Rule" id="MF_00658"/>
    </source>
</evidence>
<dbReference type="Gene3D" id="3.40.1280.10">
    <property type="match status" value="1"/>
</dbReference>
<dbReference type="InterPro" id="IPR003742">
    <property type="entry name" value="RlmH-like"/>
</dbReference>
<dbReference type="CDD" id="cd18081">
    <property type="entry name" value="RlmH-like"/>
    <property type="match status" value="1"/>
</dbReference>
<dbReference type="PANTHER" id="PTHR33603">
    <property type="entry name" value="METHYLTRANSFERASE"/>
    <property type="match status" value="1"/>
</dbReference>
<dbReference type="EMBL" id="VTWH01000003">
    <property type="protein sequence ID" value="KAA0969755.1"/>
    <property type="molecule type" value="Genomic_DNA"/>
</dbReference>
<comment type="subunit">
    <text evidence="5">Homodimer.</text>
</comment>
<sequence>MRITILAIGRMKAGPEQELAARYLDRLKKSGSALGLDFSGVVELPESRSASVDARKKDEAERLLAATPDKAALMLMDETGKTPNSEQFARQLADFRDEPLRDLAIIIGGPDGLLPELKEKARYTLALGRLTWPHQLARILLSEQLYRATTILSGHPYHRN</sequence>
<keyword evidence="3 5" id="KW-0949">S-adenosyl-L-methionine</keyword>
<dbReference type="HAMAP" id="MF_00658">
    <property type="entry name" value="23SrRNA_methyltr_H"/>
    <property type="match status" value="1"/>
</dbReference>
<gene>
    <name evidence="5 6" type="primary">rlmH</name>
    <name evidence="6" type="ORF">FPY71_14660</name>
</gene>
<dbReference type="InterPro" id="IPR029028">
    <property type="entry name" value="Alpha/beta_knot_MTases"/>
</dbReference>
<dbReference type="Proteomes" id="UP000324738">
    <property type="component" value="Unassembled WGS sequence"/>
</dbReference>
<evidence type="ECO:0000256" key="4">
    <source>
        <dbReference type="ARBA" id="ARBA00038303"/>
    </source>
</evidence>
<dbReference type="PIRSF" id="PIRSF004505">
    <property type="entry name" value="MT_bac"/>
    <property type="match status" value="1"/>
</dbReference>